<evidence type="ECO:0000313" key="3">
    <source>
        <dbReference type="Proteomes" id="UP000282892"/>
    </source>
</evidence>
<dbReference type="KEGG" id="nmk:CHR53_24535"/>
<dbReference type="PANTHER" id="PTHR34988">
    <property type="entry name" value="PROTEIN, PUTATIVE-RELATED"/>
    <property type="match status" value="1"/>
</dbReference>
<sequence length="158" mass="17292">MRQSHAIYNEEKGILIGSLAAGEDLLLGILKQCEKYNIQAGSFQCMGSLESVHYCMFGKDSNGELTYTSPIKKDKPVELLSGTGFIGVKEDNRPDIHFHGVMIDEHGKIHGGHFLEGGNTVAITIEFSVTVAPKAKAVRELIPGTKFSVFNFYGEEAQ</sequence>
<accession>A0A3Q9R1L8</accession>
<feature type="domain" description="PPC" evidence="1">
    <location>
        <begin position="8"/>
        <end position="153"/>
    </location>
</feature>
<dbReference type="OrthoDB" id="9791702at2"/>
<reference evidence="2 3" key="1">
    <citation type="submission" date="2017-07" db="EMBL/GenBank/DDBJ databases">
        <title>The complete genome sequence of Bacillus mesonae strain H20-5, an efficient strain improving plant abiotic stress resistance.</title>
        <authorList>
            <person name="Kim S.Y."/>
            <person name="Song H."/>
            <person name="Sang M.K."/>
            <person name="Weon H.-Y."/>
            <person name="Song J."/>
        </authorList>
    </citation>
    <scope>NUCLEOTIDE SEQUENCE [LARGE SCALE GENOMIC DNA]</scope>
    <source>
        <strain evidence="2 3">H20-5</strain>
    </source>
</reference>
<organism evidence="2 3">
    <name type="scientific">Neobacillus mesonae</name>
    <dbReference type="NCBI Taxonomy" id="1193713"/>
    <lineage>
        <taxon>Bacteria</taxon>
        <taxon>Bacillati</taxon>
        <taxon>Bacillota</taxon>
        <taxon>Bacilli</taxon>
        <taxon>Bacillales</taxon>
        <taxon>Bacillaceae</taxon>
        <taxon>Neobacillus</taxon>
    </lineage>
</organism>
<evidence type="ECO:0000259" key="1">
    <source>
        <dbReference type="PROSITE" id="PS51742"/>
    </source>
</evidence>
<dbReference type="Gene3D" id="3.30.1330.80">
    <property type="entry name" value="Hypothetical protein, similar to alpha- acetolactate decarboxylase, domain 2"/>
    <property type="match status" value="1"/>
</dbReference>
<protein>
    <submittedName>
        <fullName evidence="2">DUF296 domain-containing protein</fullName>
    </submittedName>
</protein>
<dbReference type="Proteomes" id="UP000282892">
    <property type="component" value="Chromosome"/>
</dbReference>
<dbReference type="RefSeq" id="WP_066388217.1">
    <property type="nucleotide sequence ID" value="NZ_CP022572.1"/>
</dbReference>
<proteinExistence type="predicted"/>
<dbReference type="STRING" id="1193713.GCA_001636315_01806"/>
<evidence type="ECO:0000313" key="2">
    <source>
        <dbReference type="EMBL" id="AZU64150.1"/>
    </source>
</evidence>
<dbReference type="PANTHER" id="PTHR34988:SF1">
    <property type="entry name" value="DNA-BINDING PROTEIN"/>
    <property type="match status" value="1"/>
</dbReference>
<dbReference type="EMBL" id="CP022572">
    <property type="protein sequence ID" value="AZU64150.1"/>
    <property type="molecule type" value="Genomic_DNA"/>
</dbReference>
<keyword evidence="3" id="KW-1185">Reference proteome</keyword>
<dbReference type="AlphaFoldDB" id="A0A3Q9R1L8"/>
<name>A0A3Q9R1L8_9BACI</name>
<dbReference type="Pfam" id="PF03479">
    <property type="entry name" value="PCC"/>
    <property type="match status" value="1"/>
</dbReference>
<dbReference type="SUPFAM" id="SSF117856">
    <property type="entry name" value="AF0104/ALDC/Ptd012-like"/>
    <property type="match status" value="1"/>
</dbReference>
<dbReference type="PROSITE" id="PS51742">
    <property type="entry name" value="PPC"/>
    <property type="match status" value="1"/>
</dbReference>
<gene>
    <name evidence="2" type="ORF">CHR53_24535</name>
</gene>
<dbReference type="InterPro" id="IPR005175">
    <property type="entry name" value="PPC_dom"/>
</dbReference>
<dbReference type="CDD" id="cd11378">
    <property type="entry name" value="DUF296"/>
    <property type="match status" value="1"/>
</dbReference>